<accession>A0A1R2AYL0</accession>
<name>A0A1R2AYL0_9CILI</name>
<keyword evidence="2" id="KW-1185">Reference proteome</keyword>
<evidence type="ECO:0000313" key="2">
    <source>
        <dbReference type="Proteomes" id="UP000187209"/>
    </source>
</evidence>
<sequence length="244" mass="28298">MSSHAITESNNGLLITVRLFNLIFSSSANKIIPHIEVTFGNTSWTTTKNQEASGKVYWGNSHTFEANEIQPLQFRIFFKSGFFRETDIGSCVVKSETFVNRKGTLMSEIVQTNGSRVLITWGFIIEDRQYESEEYLRLINEVEAEREEIKYFKSKLKQKLQQIKEKSKLCKEALKNILLNIEPILEIPNNKDKQLNSRIQISAERQKINKKASELLYLKVHIEKELQKTLAYNTLDYARSLKVL</sequence>
<reference evidence="1 2" key="1">
    <citation type="submission" date="2016-11" db="EMBL/GenBank/DDBJ databases">
        <title>The macronuclear genome of Stentor coeruleus: a giant cell with tiny introns.</title>
        <authorList>
            <person name="Slabodnick M."/>
            <person name="Ruby J.G."/>
            <person name="Reiff S.B."/>
            <person name="Swart E.C."/>
            <person name="Gosai S."/>
            <person name="Prabakaran S."/>
            <person name="Witkowska E."/>
            <person name="Larue G.E."/>
            <person name="Fisher S."/>
            <person name="Freeman R.M."/>
            <person name="Gunawardena J."/>
            <person name="Chu W."/>
            <person name="Stover N.A."/>
            <person name="Gregory B.D."/>
            <person name="Nowacki M."/>
            <person name="Derisi J."/>
            <person name="Roy S.W."/>
            <person name="Marshall W.F."/>
            <person name="Sood P."/>
        </authorList>
    </citation>
    <scope>NUCLEOTIDE SEQUENCE [LARGE SCALE GENOMIC DNA]</scope>
    <source>
        <strain evidence="1">WM001</strain>
    </source>
</reference>
<dbReference type="OrthoDB" id="325479at2759"/>
<protein>
    <submittedName>
        <fullName evidence="1">Uncharacterized protein</fullName>
    </submittedName>
</protein>
<proteinExistence type="predicted"/>
<dbReference type="InterPro" id="IPR035892">
    <property type="entry name" value="C2_domain_sf"/>
</dbReference>
<dbReference type="AlphaFoldDB" id="A0A1R2AYL0"/>
<gene>
    <name evidence="1" type="ORF">SteCoe_32628</name>
</gene>
<evidence type="ECO:0000313" key="1">
    <source>
        <dbReference type="EMBL" id="OMJ69609.1"/>
    </source>
</evidence>
<organism evidence="1 2">
    <name type="scientific">Stentor coeruleus</name>
    <dbReference type="NCBI Taxonomy" id="5963"/>
    <lineage>
        <taxon>Eukaryota</taxon>
        <taxon>Sar</taxon>
        <taxon>Alveolata</taxon>
        <taxon>Ciliophora</taxon>
        <taxon>Postciliodesmatophora</taxon>
        <taxon>Heterotrichea</taxon>
        <taxon>Heterotrichida</taxon>
        <taxon>Stentoridae</taxon>
        <taxon>Stentor</taxon>
    </lineage>
</organism>
<dbReference type="Proteomes" id="UP000187209">
    <property type="component" value="Unassembled WGS sequence"/>
</dbReference>
<comment type="caution">
    <text evidence="1">The sequence shown here is derived from an EMBL/GenBank/DDBJ whole genome shotgun (WGS) entry which is preliminary data.</text>
</comment>
<dbReference type="SUPFAM" id="SSF49562">
    <property type="entry name" value="C2 domain (Calcium/lipid-binding domain, CaLB)"/>
    <property type="match status" value="1"/>
</dbReference>
<dbReference type="EMBL" id="MPUH01001178">
    <property type="protein sequence ID" value="OMJ69609.1"/>
    <property type="molecule type" value="Genomic_DNA"/>
</dbReference>